<gene>
    <name evidence="3" type="primary">LOC112289953</name>
</gene>
<comment type="similarity">
    <text evidence="1">Belongs to the NAD(P)-dependent epimerase/dehydratase family.</text>
</comment>
<protein>
    <recommendedName>
        <fullName evidence="5">NAD-dependent epimerase/dehydratase domain-containing protein</fullName>
    </recommendedName>
</protein>
<dbReference type="EMBL" id="ABEU02000012">
    <property type="status" value="NOT_ANNOTATED_CDS"/>
    <property type="molecule type" value="Genomic_DNA"/>
</dbReference>
<dbReference type="EnsemblPlants" id="Pp3c12_8620V3.5">
    <property type="protein sequence ID" value="Pp3c12_8620V3.5"/>
    <property type="gene ID" value="Pp3c12_8620"/>
</dbReference>
<dbReference type="Gramene" id="Pp3c12_8620V3.5">
    <property type="protein sequence ID" value="Pp3c12_8620V3.5"/>
    <property type="gene ID" value="Pp3c12_8620"/>
</dbReference>
<dbReference type="InParanoid" id="A0A7I4AFV7"/>
<dbReference type="Proteomes" id="UP000006727">
    <property type="component" value="Chromosome 12"/>
</dbReference>
<dbReference type="GO" id="GO:0016854">
    <property type="term" value="F:racemase and epimerase activity"/>
    <property type="evidence" value="ECO:0000318"/>
    <property type="project" value="GO_Central"/>
</dbReference>
<evidence type="ECO:0008006" key="5">
    <source>
        <dbReference type="Google" id="ProtNLM"/>
    </source>
</evidence>
<dbReference type="Gene3D" id="3.40.50.720">
    <property type="entry name" value="NAD(P)-binding Rossmann-like Domain"/>
    <property type="match status" value="1"/>
</dbReference>
<organism evidence="3 4">
    <name type="scientific">Physcomitrium patens</name>
    <name type="common">Spreading-leaved earth moss</name>
    <name type="synonym">Physcomitrella patens</name>
    <dbReference type="NCBI Taxonomy" id="3218"/>
    <lineage>
        <taxon>Eukaryota</taxon>
        <taxon>Viridiplantae</taxon>
        <taxon>Streptophyta</taxon>
        <taxon>Embryophyta</taxon>
        <taxon>Bryophyta</taxon>
        <taxon>Bryophytina</taxon>
        <taxon>Bryopsida</taxon>
        <taxon>Funariidae</taxon>
        <taxon>Funariales</taxon>
        <taxon>Funariaceae</taxon>
        <taxon>Physcomitrium</taxon>
    </lineage>
</organism>
<reference evidence="3" key="3">
    <citation type="submission" date="2020-12" db="UniProtKB">
        <authorList>
            <consortium name="EnsemblPlants"/>
        </authorList>
    </citation>
    <scope>IDENTIFICATION</scope>
</reference>
<reference evidence="3 4" key="2">
    <citation type="journal article" date="2018" name="Plant J.">
        <title>The Physcomitrella patens chromosome-scale assembly reveals moss genome structure and evolution.</title>
        <authorList>
            <person name="Lang D."/>
            <person name="Ullrich K.K."/>
            <person name="Murat F."/>
            <person name="Fuchs J."/>
            <person name="Jenkins J."/>
            <person name="Haas F.B."/>
            <person name="Piednoel M."/>
            <person name="Gundlach H."/>
            <person name="Van Bel M."/>
            <person name="Meyberg R."/>
            <person name="Vives C."/>
            <person name="Morata J."/>
            <person name="Symeonidi A."/>
            <person name="Hiss M."/>
            <person name="Muchero W."/>
            <person name="Kamisugi Y."/>
            <person name="Saleh O."/>
            <person name="Blanc G."/>
            <person name="Decker E.L."/>
            <person name="van Gessel N."/>
            <person name="Grimwood J."/>
            <person name="Hayes R.D."/>
            <person name="Graham S.W."/>
            <person name="Gunter L.E."/>
            <person name="McDaniel S.F."/>
            <person name="Hoernstein S.N.W."/>
            <person name="Larsson A."/>
            <person name="Li F.W."/>
            <person name="Perroud P.F."/>
            <person name="Phillips J."/>
            <person name="Ranjan P."/>
            <person name="Rokshar D.S."/>
            <person name="Rothfels C.J."/>
            <person name="Schneider L."/>
            <person name="Shu S."/>
            <person name="Stevenson D.W."/>
            <person name="Thummler F."/>
            <person name="Tillich M."/>
            <person name="Villarreal Aguilar J.C."/>
            <person name="Widiez T."/>
            <person name="Wong G.K."/>
            <person name="Wymore A."/>
            <person name="Zhang Y."/>
            <person name="Zimmer A.D."/>
            <person name="Quatrano R.S."/>
            <person name="Mayer K.F.X."/>
            <person name="Goodstein D."/>
            <person name="Casacuberta J.M."/>
            <person name="Vandepoele K."/>
            <person name="Reski R."/>
            <person name="Cuming A.C."/>
            <person name="Tuskan G.A."/>
            <person name="Maumus F."/>
            <person name="Salse J."/>
            <person name="Schmutz J."/>
            <person name="Rensing S.A."/>
        </authorList>
    </citation>
    <scope>NUCLEOTIDE SEQUENCE [LARGE SCALE GENOMIC DNA]</scope>
    <source>
        <strain evidence="3 4">cv. Gransden 2004</strain>
    </source>
</reference>
<reference evidence="3 4" key="1">
    <citation type="journal article" date="2008" name="Science">
        <title>The Physcomitrella genome reveals evolutionary insights into the conquest of land by plants.</title>
        <authorList>
            <person name="Rensing S."/>
            <person name="Lang D."/>
            <person name="Zimmer A."/>
            <person name="Terry A."/>
            <person name="Salamov A."/>
            <person name="Shapiro H."/>
            <person name="Nishiyama T."/>
            <person name="Perroud P.-F."/>
            <person name="Lindquist E."/>
            <person name="Kamisugi Y."/>
            <person name="Tanahashi T."/>
            <person name="Sakakibara K."/>
            <person name="Fujita T."/>
            <person name="Oishi K."/>
            <person name="Shin-I T."/>
            <person name="Kuroki Y."/>
            <person name="Toyoda A."/>
            <person name="Suzuki Y."/>
            <person name="Hashimoto A."/>
            <person name="Yamaguchi K."/>
            <person name="Sugano A."/>
            <person name="Kohara Y."/>
            <person name="Fujiyama A."/>
            <person name="Anterola A."/>
            <person name="Aoki S."/>
            <person name="Ashton N."/>
            <person name="Barbazuk W.B."/>
            <person name="Barker E."/>
            <person name="Bennetzen J."/>
            <person name="Bezanilla M."/>
            <person name="Blankenship R."/>
            <person name="Cho S.H."/>
            <person name="Dutcher S."/>
            <person name="Estelle M."/>
            <person name="Fawcett J.A."/>
            <person name="Gundlach H."/>
            <person name="Hanada K."/>
            <person name="Heyl A."/>
            <person name="Hicks K.A."/>
            <person name="Hugh J."/>
            <person name="Lohr M."/>
            <person name="Mayer K."/>
            <person name="Melkozernov A."/>
            <person name="Murata T."/>
            <person name="Nelson D."/>
            <person name="Pils B."/>
            <person name="Prigge M."/>
            <person name="Reiss B."/>
            <person name="Renner T."/>
            <person name="Rombauts S."/>
            <person name="Rushton P."/>
            <person name="Sanderfoot A."/>
            <person name="Schween G."/>
            <person name="Shiu S.-H."/>
            <person name="Stueber K."/>
            <person name="Theodoulou F.L."/>
            <person name="Tu H."/>
            <person name="Van de Peer Y."/>
            <person name="Verrier P.J."/>
            <person name="Waters E."/>
            <person name="Wood A."/>
            <person name="Yang L."/>
            <person name="Cove D."/>
            <person name="Cuming A."/>
            <person name="Hasebe M."/>
            <person name="Lucas S."/>
            <person name="Mishler D.B."/>
            <person name="Reski R."/>
            <person name="Grigoriev I."/>
            <person name="Quatrano R.S."/>
            <person name="Boore J.L."/>
        </authorList>
    </citation>
    <scope>NUCLEOTIDE SEQUENCE [LARGE SCALE GENOMIC DNA]</scope>
    <source>
        <strain evidence="3 4">cv. Gransden 2004</strain>
    </source>
</reference>
<dbReference type="GO" id="GO:0009507">
    <property type="term" value="C:chloroplast"/>
    <property type="evidence" value="ECO:0000318"/>
    <property type="project" value="GO_Central"/>
</dbReference>
<dbReference type="AlphaFoldDB" id="A0A7I4AFV7"/>
<dbReference type="SUPFAM" id="SSF51735">
    <property type="entry name" value="NAD(P)-binding Rossmann-fold domains"/>
    <property type="match status" value="1"/>
</dbReference>
<evidence type="ECO:0000313" key="3">
    <source>
        <dbReference type="EnsemblPlants" id="Pp3c12_8620V3.5"/>
    </source>
</evidence>
<evidence type="ECO:0000313" key="4">
    <source>
        <dbReference type="Proteomes" id="UP000006727"/>
    </source>
</evidence>
<dbReference type="FunCoup" id="A0A7I4AFV7">
    <property type="interactions" value="1300"/>
</dbReference>
<proteinExistence type="inferred from homology"/>
<dbReference type="PANTHER" id="PTHR43574">
    <property type="entry name" value="EPIMERASE-RELATED"/>
    <property type="match status" value="1"/>
</dbReference>
<evidence type="ECO:0000256" key="1">
    <source>
        <dbReference type="ARBA" id="ARBA00007637"/>
    </source>
</evidence>
<dbReference type="InterPro" id="IPR036291">
    <property type="entry name" value="NAD(P)-bd_dom_sf"/>
</dbReference>
<accession>A0A7I4AFV7</accession>
<keyword evidence="2" id="KW-0520">NAD</keyword>
<evidence type="ECO:0000256" key="2">
    <source>
        <dbReference type="ARBA" id="ARBA00023027"/>
    </source>
</evidence>
<sequence>MSGKETELECNEERSQITTNSHADLLVVGPGVLGSLVGRRWLELHEGCRVVGQTNTTNRHEELLSLGIFPVTKDSHSGDKFPYVIFCAPPSGSENYAAEVRLAAAQRWNGEGSLLFTSSSFVYDVHDNGHCDESAPITEKGTSPRGDRLLNAEEEVLKVDGNVVRLAGLYARDRGAHMYWLQKGTVDARPDHFLNLIHYEDSADLCIEILRKNLRGQIFMGCDNTPVSRQDIMDIMMHSGKFAGNFHGFTKSDGPLGKKMNNSQTRERLGWQPKYNSFKDYVSTL</sequence>
<keyword evidence="4" id="KW-1185">Reference proteome</keyword>
<name>A0A7I4AFV7_PHYPA</name>